<evidence type="ECO:0000313" key="1">
    <source>
        <dbReference type="EMBL" id="KAG6655244.1"/>
    </source>
</evidence>
<protein>
    <submittedName>
        <fullName evidence="1">Uncharacterized protein</fullName>
    </submittedName>
</protein>
<organism evidence="1 2">
    <name type="scientific">Carya illinoinensis</name>
    <name type="common">Pecan</name>
    <dbReference type="NCBI Taxonomy" id="32201"/>
    <lineage>
        <taxon>Eukaryota</taxon>
        <taxon>Viridiplantae</taxon>
        <taxon>Streptophyta</taxon>
        <taxon>Embryophyta</taxon>
        <taxon>Tracheophyta</taxon>
        <taxon>Spermatophyta</taxon>
        <taxon>Magnoliopsida</taxon>
        <taxon>eudicotyledons</taxon>
        <taxon>Gunneridae</taxon>
        <taxon>Pentapetalae</taxon>
        <taxon>rosids</taxon>
        <taxon>fabids</taxon>
        <taxon>Fagales</taxon>
        <taxon>Juglandaceae</taxon>
        <taxon>Carya</taxon>
    </lineage>
</organism>
<name>A0A8T1QMB8_CARIL</name>
<proteinExistence type="predicted"/>
<accession>A0A8T1QMB8</accession>
<comment type="caution">
    <text evidence="1">The sequence shown here is derived from an EMBL/GenBank/DDBJ whole genome shotgun (WGS) entry which is preliminary data.</text>
</comment>
<reference evidence="1" key="1">
    <citation type="submission" date="2020-12" db="EMBL/GenBank/DDBJ databases">
        <title>WGS assembly of Carya illinoinensis cv. Pawnee.</title>
        <authorList>
            <person name="Platts A."/>
            <person name="Shu S."/>
            <person name="Wright S."/>
            <person name="Barry K."/>
            <person name="Edger P."/>
            <person name="Pires J.C."/>
            <person name="Schmutz J."/>
        </authorList>
    </citation>
    <scope>NUCLEOTIDE SEQUENCE</scope>
    <source>
        <tissue evidence="1">Leaf</tissue>
    </source>
</reference>
<dbReference type="EMBL" id="CM031813">
    <property type="protein sequence ID" value="KAG6655244.1"/>
    <property type="molecule type" value="Genomic_DNA"/>
</dbReference>
<keyword evidence="2" id="KW-1185">Reference proteome</keyword>
<dbReference type="Proteomes" id="UP000811609">
    <property type="component" value="Chromosome 5"/>
</dbReference>
<evidence type="ECO:0000313" key="2">
    <source>
        <dbReference type="Proteomes" id="UP000811609"/>
    </source>
</evidence>
<dbReference type="AlphaFoldDB" id="A0A8T1QMB8"/>
<gene>
    <name evidence="1" type="ORF">CIPAW_05G202300</name>
</gene>
<sequence>MTDLYVACSVLGPGFIPLKCCFPFNKHGRLCFLRSNIDLSWMILISSELQQASIHYTQNSLKFLNIQRR</sequence>